<name>A0AAP2GH51_9BACT</name>
<feature type="signal peptide" evidence="1">
    <location>
        <begin position="1"/>
        <end position="19"/>
    </location>
</feature>
<feature type="chain" id="PRO_5042849210" evidence="1">
    <location>
        <begin position="20"/>
        <end position="335"/>
    </location>
</feature>
<keyword evidence="3" id="KW-1185">Reference proteome</keyword>
<comment type="caution">
    <text evidence="2">The sequence shown here is derived from an EMBL/GenBank/DDBJ whole genome shotgun (WGS) entry which is preliminary data.</text>
</comment>
<accession>A0AAP2GH51</accession>
<dbReference type="Pfam" id="PF11751">
    <property type="entry name" value="PorP_SprF"/>
    <property type="match status" value="1"/>
</dbReference>
<keyword evidence="1" id="KW-0732">Signal</keyword>
<organism evidence="2 3">
    <name type="scientific">Dawidia soli</name>
    <dbReference type="NCBI Taxonomy" id="2782352"/>
    <lineage>
        <taxon>Bacteria</taxon>
        <taxon>Pseudomonadati</taxon>
        <taxon>Bacteroidota</taxon>
        <taxon>Cytophagia</taxon>
        <taxon>Cytophagales</taxon>
        <taxon>Chryseotaleaceae</taxon>
        <taxon>Dawidia</taxon>
    </lineage>
</organism>
<sequence length="335" mass="37547">MRRLLFVLICMSGGGSVFAQDPLFSQYYQAPLFLNPGFTGLTARQRFVVNHRIQWPGLPQAYSTYAFSYDIYFPRIASGVGVMMSSDKMGSMNWRSNTVHILYSYKVRLNEALIFSPGISFGYGSNGLDRSKLIMGDVLQYGGATIDPAVNRLSTSRYMDFGSGFLLYTKKIWLGMSMSHLNRPFLSPLGENDRLDIRTTVHAGIKMPLSKAYAARQIYLTPSFIYRRQGKTFSQLDAGVNFHTEPVSLGVWYRGKPLTKNITDAIDQDALILFLGLHVKTLTAGYSYDFTISSLGAGTGGAHELSIMYELPAKKKLSKNKLIPCPAFYRDTRFE</sequence>
<dbReference type="Proteomes" id="UP001319180">
    <property type="component" value="Unassembled WGS sequence"/>
</dbReference>
<evidence type="ECO:0000313" key="2">
    <source>
        <dbReference type="EMBL" id="MBT1686841.1"/>
    </source>
</evidence>
<dbReference type="InterPro" id="IPR019861">
    <property type="entry name" value="PorP/SprF_Bacteroidetes"/>
</dbReference>
<gene>
    <name evidence="2" type="ORF">KK078_09745</name>
</gene>
<evidence type="ECO:0000313" key="3">
    <source>
        <dbReference type="Proteomes" id="UP001319180"/>
    </source>
</evidence>
<proteinExistence type="predicted"/>
<dbReference type="NCBIfam" id="TIGR03519">
    <property type="entry name" value="T9SS_PorP_fam"/>
    <property type="match status" value="1"/>
</dbReference>
<reference evidence="2 3" key="1">
    <citation type="submission" date="2021-05" db="EMBL/GenBank/DDBJ databases">
        <title>A Polyphasic approach of four new species of the genus Ohtaekwangia: Ohtaekwangia histidinii sp. nov., Ohtaekwangia cretensis sp. nov., Ohtaekwangia indiensis sp. nov., Ohtaekwangia reichenbachii sp. nov. from diverse environment.</title>
        <authorList>
            <person name="Octaviana S."/>
        </authorList>
    </citation>
    <scope>NUCLEOTIDE SEQUENCE [LARGE SCALE GENOMIC DNA]</scope>
    <source>
        <strain evidence="2 3">PWU37</strain>
    </source>
</reference>
<dbReference type="EMBL" id="JAHESC010000011">
    <property type="protein sequence ID" value="MBT1686841.1"/>
    <property type="molecule type" value="Genomic_DNA"/>
</dbReference>
<dbReference type="RefSeq" id="WP_254090079.1">
    <property type="nucleotide sequence ID" value="NZ_JAHESC010000011.1"/>
</dbReference>
<evidence type="ECO:0000256" key="1">
    <source>
        <dbReference type="SAM" id="SignalP"/>
    </source>
</evidence>
<dbReference type="AlphaFoldDB" id="A0AAP2GH51"/>
<protein>
    <submittedName>
        <fullName evidence="2">Type IX secretion system membrane protein PorP/SprF</fullName>
    </submittedName>
</protein>